<keyword evidence="2" id="KW-1185">Reference proteome</keyword>
<dbReference type="SMART" id="SM00855">
    <property type="entry name" value="PGAM"/>
    <property type="match status" value="1"/>
</dbReference>
<dbReference type="GeneID" id="63146634"/>
<dbReference type="InterPro" id="IPR013078">
    <property type="entry name" value="His_Pase_superF_clade-1"/>
</dbReference>
<evidence type="ECO:0000313" key="2">
    <source>
        <dbReference type="Proteomes" id="UP000288197"/>
    </source>
</evidence>
<dbReference type="RefSeq" id="WP_114289806.1">
    <property type="nucleotide sequence ID" value="NZ_CP081459.1"/>
</dbReference>
<reference evidence="1 2" key="1">
    <citation type="submission" date="2017-05" db="EMBL/GenBank/DDBJ databases">
        <title>Vagococcus spp. assemblies.</title>
        <authorList>
            <person name="Gulvik C.A."/>
        </authorList>
    </citation>
    <scope>NUCLEOTIDE SEQUENCE [LARGE SCALE GENOMIC DNA]</scope>
    <source>
        <strain evidence="1 2">NCFB 2497</strain>
    </source>
</reference>
<dbReference type="InterPro" id="IPR029033">
    <property type="entry name" value="His_PPase_superfam"/>
</dbReference>
<dbReference type="CDD" id="cd07067">
    <property type="entry name" value="HP_PGM_like"/>
    <property type="match status" value="1"/>
</dbReference>
<dbReference type="SUPFAM" id="SSF53254">
    <property type="entry name" value="Phosphoglycerate mutase-like"/>
    <property type="match status" value="1"/>
</dbReference>
<evidence type="ECO:0000313" key="1">
    <source>
        <dbReference type="EMBL" id="RSU01524.1"/>
    </source>
</evidence>
<protein>
    <submittedName>
        <fullName evidence="1">Histidine phosphatase family protein</fullName>
    </submittedName>
</protein>
<accession>A0A369AUP2</accession>
<name>A0A369AUP2_9ENTE</name>
<dbReference type="PANTHER" id="PTHR48100:SF1">
    <property type="entry name" value="HISTIDINE PHOSPHATASE FAMILY PROTEIN-RELATED"/>
    <property type="match status" value="1"/>
</dbReference>
<dbReference type="AlphaFoldDB" id="A0A369AUP2"/>
<proteinExistence type="predicted"/>
<dbReference type="PANTHER" id="PTHR48100">
    <property type="entry name" value="BROAD-SPECIFICITY PHOSPHATASE YOR283W-RELATED"/>
    <property type="match status" value="1"/>
</dbReference>
<sequence>MRNIYFVRHSLRDFTIRDDRNVPLTSDGKNLARKLVPFFLDKNIEKIYTSPYLRAVQTIEPVASQLNIEPVLFEDLRERNVGKWVENFSEFSRNQWNDFDSKLEDGESLNEVKKRMLATYNDILREQDSNVIISGHGTSLAILFHEITEGKFGFREFNEMKMPDIYCVSFNDNRIVKFEHKMI</sequence>
<dbReference type="GO" id="GO:0016791">
    <property type="term" value="F:phosphatase activity"/>
    <property type="evidence" value="ECO:0007669"/>
    <property type="project" value="TreeGrafter"/>
</dbReference>
<dbReference type="OrthoDB" id="2185101at2"/>
<gene>
    <name evidence="1" type="ORF">CBF32_08325</name>
</gene>
<comment type="caution">
    <text evidence="1">The sequence shown here is derived from an EMBL/GenBank/DDBJ whole genome shotgun (WGS) entry which is preliminary data.</text>
</comment>
<dbReference type="GO" id="GO:0005737">
    <property type="term" value="C:cytoplasm"/>
    <property type="evidence" value="ECO:0007669"/>
    <property type="project" value="TreeGrafter"/>
</dbReference>
<dbReference type="EMBL" id="NGJX01000007">
    <property type="protein sequence ID" value="RSU01524.1"/>
    <property type="molecule type" value="Genomic_DNA"/>
</dbReference>
<dbReference type="Gene3D" id="3.40.50.1240">
    <property type="entry name" value="Phosphoglycerate mutase-like"/>
    <property type="match status" value="1"/>
</dbReference>
<dbReference type="Pfam" id="PF00300">
    <property type="entry name" value="His_Phos_1"/>
    <property type="match status" value="1"/>
</dbReference>
<organism evidence="1 2">
    <name type="scientific">Vagococcus fluvialis</name>
    <dbReference type="NCBI Taxonomy" id="2738"/>
    <lineage>
        <taxon>Bacteria</taxon>
        <taxon>Bacillati</taxon>
        <taxon>Bacillota</taxon>
        <taxon>Bacilli</taxon>
        <taxon>Lactobacillales</taxon>
        <taxon>Enterococcaceae</taxon>
        <taxon>Vagococcus</taxon>
    </lineage>
</organism>
<dbReference type="Proteomes" id="UP000288197">
    <property type="component" value="Unassembled WGS sequence"/>
</dbReference>
<dbReference type="InterPro" id="IPR050275">
    <property type="entry name" value="PGM_Phosphatase"/>
</dbReference>